<comment type="subunit">
    <text evidence="3 9">Tetramer of two alpha and two beta chains.</text>
</comment>
<dbReference type="EC" id="4.2.1.20" evidence="9"/>
<dbReference type="STRING" id="1471761.B0W44_14060"/>
<dbReference type="InterPro" id="IPR013785">
    <property type="entry name" value="Aldolase_TIM"/>
</dbReference>
<evidence type="ECO:0000256" key="7">
    <source>
        <dbReference type="ARBA" id="ARBA00023239"/>
    </source>
</evidence>
<dbReference type="EMBL" id="CP019699">
    <property type="protein sequence ID" value="AQS56708.1"/>
    <property type="molecule type" value="Genomic_DNA"/>
</dbReference>
<dbReference type="PROSITE" id="PS00167">
    <property type="entry name" value="TRP_SYNTHASE_ALPHA"/>
    <property type="match status" value="1"/>
</dbReference>
<evidence type="ECO:0000256" key="9">
    <source>
        <dbReference type="HAMAP-Rule" id="MF_00131"/>
    </source>
</evidence>
<keyword evidence="6 9" id="KW-0057">Aromatic amino acid biosynthesis</keyword>
<dbReference type="UniPathway" id="UPA00035">
    <property type="reaction ID" value="UER00044"/>
</dbReference>
<keyword evidence="4 9" id="KW-0028">Amino-acid biosynthesis</keyword>
<dbReference type="InterPro" id="IPR018204">
    <property type="entry name" value="Trp_synthase_alpha_AS"/>
</dbReference>
<dbReference type="GO" id="GO:0004834">
    <property type="term" value="F:tryptophan synthase activity"/>
    <property type="evidence" value="ECO:0007669"/>
    <property type="project" value="UniProtKB-UniRule"/>
</dbReference>
<dbReference type="RefSeq" id="WP_077720571.1">
    <property type="nucleotide sequence ID" value="NZ_CP019699.1"/>
</dbReference>
<evidence type="ECO:0000313" key="12">
    <source>
        <dbReference type="Proteomes" id="UP000188603"/>
    </source>
</evidence>
<name>A0A1U9K9K4_9BACL</name>
<comment type="pathway">
    <text evidence="2 9">Amino-acid biosynthesis; L-tryptophan biosynthesis; L-tryptophan from chorismate: step 5/5.</text>
</comment>
<dbReference type="CDD" id="cd04724">
    <property type="entry name" value="Tryptophan_synthase_alpha"/>
    <property type="match status" value="1"/>
</dbReference>
<dbReference type="GO" id="GO:0005829">
    <property type="term" value="C:cytosol"/>
    <property type="evidence" value="ECO:0007669"/>
    <property type="project" value="TreeGrafter"/>
</dbReference>
<dbReference type="PANTHER" id="PTHR43406">
    <property type="entry name" value="TRYPTOPHAN SYNTHASE, ALPHA CHAIN"/>
    <property type="match status" value="1"/>
</dbReference>
<evidence type="ECO:0000256" key="4">
    <source>
        <dbReference type="ARBA" id="ARBA00022605"/>
    </source>
</evidence>
<evidence type="ECO:0000256" key="5">
    <source>
        <dbReference type="ARBA" id="ARBA00022822"/>
    </source>
</evidence>
<proteinExistence type="inferred from homology"/>
<dbReference type="AlphaFoldDB" id="A0A1U9K9K4"/>
<comment type="similarity">
    <text evidence="9 10">Belongs to the TrpA family.</text>
</comment>
<dbReference type="HAMAP" id="MF_00131">
    <property type="entry name" value="Trp_synth_alpha"/>
    <property type="match status" value="1"/>
</dbReference>
<dbReference type="KEGG" id="ntr:B0W44_14060"/>
<keyword evidence="5 9" id="KW-0822">Tryptophan biosynthesis</keyword>
<feature type="active site" description="Proton acceptor" evidence="9">
    <location>
        <position position="51"/>
    </location>
</feature>
<evidence type="ECO:0000256" key="10">
    <source>
        <dbReference type="RuleBase" id="RU003662"/>
    </source>
</evidence>
<dbReference type="SUPFAM" id="SSF51366">
    <property type="entry name" value="Ribulose-phoshate binding barrel"/>
    <property type="match status" value="1"/>
</dbReference>
<dbReference type="FunFam" id="3.20.20.70:FF:000037">
    <property type="entry name" value="Tryptophan synthase alpha chain"/>
    <property type="match status" value="1"/>
</dbReference>
<reference evidence="11 12" key="1">
    <citation type="journal article" date="2015" name="Int. J. Syst. Evol. Microbiol.">
        <title>Novibacillus thermophilus gen. nov., sp. nov., a Gram-staining-negative and moderately thermophilic member of the family Thermoactinomycetaceae.</title>
        <authorList>
            <person name="Yang G."/>
            <person name="Chen J."/>
            <person name="Zhou S."/>
        </authorList>
    </citation>
    <scope>NUCLEOTIDE SEQUENCE [LARGE SCALE GENOMIC DNA]</scope>
    <source>
        <strain evidence="11 12">SG-1</strain>
    </source>
</reference>
<comment type="function">
    <text evidence="1 9">The alpha subunit is responsible for the aldol cleavage of indoleglycerol phosphate to indole and glyceraldehyde 3-phosphate.</text>
</comment>
<dbReference type="InterPro" id="IPR002028">
    <property type="entry name" value="Trp_synthase_suA"/>
</dbReference>
<protein>
    <recommendedName>
        <fullName evidence="9">Tryptophan synthase alpha chain</fullName>
        <ecNumber evidence="9">4.2.1.20</ecNumber>
    </recommendedName>
</protein>
<comment type="catalytic activity">
    <reaction evidence="8 9">
        <text>(1S,2R)-1-C-(indol-3-yl)glycerol 3-phosphate + L-serine = D-glyceraldehyde 3-phosphate + L-tryptophan + H2O</text>
        <dbReference type="Rhea" id="RHEA:10532"/>
        <dbReference type="ChEBI" id="CHEBI:15377"/>
        <dbReference type="ChEBI" id="CHEBI:33384"/>
        <dbReference type="ChEBI" id="CHEBI:57912"/>
        <dbReference type="ChEBI" id="CHEBI:58866"/>
        <dbReference type="ChEBI" id="CHEBI:59776"/>
        <dbReference type="EC" id="4.2.1.20"/>
    </reaction>
</comment>
<dbReference type="PANTHER" id="PTHR43406:SF1">
    <property type="entry name" value="TRYPTOPHAN SYNTHASE ALPHA CHAIN, CHLOROPLASTIC"/>
    <property type="match status" value="1"/>
</dbReference>
<dbReference type="OrthoDB" id="9804578at2"/>
<evidence type="ECO:0000256" key="2">
    <source>
        <dbReference type="ARBA" id="ARBA00004733"/>
    </source>
</evidence>
<dbReference type="Pfam" id="PF00290">
    <property type="entry name" value="Trp_syntA"/>
    <property type="match status" value="1"/>
</dbReference>
<organism evidence="11 12">
    <name type="scientific">Novibacillus thermophilus</name>
    <dbReference type="NCBI Taxonomy" id="1471761"/>
    <lineage>
        <taxon>Bacteria</taxon>
        <taxon>Bacillati</taxon>
        <taxon>Bacillota</taxon>
        <taxon>Bacilli</taxon>
        <taxon>Bacillales</taxon>
        <taxon>Thermoactinomycetaceae</taxon>
        <taxon>Novibacillus</taxon>
    </lineage>
</organism>
<gene>
    <name evidence="9" type="primary">trpA</name>
    <name evidence="11" type="ORF">B0W44_14060</name>
</gene>
<keyword evidence="7 9" id="KW-0456">Lyase</keyword>
<dbReference type="NCBIfam" id="TIGR00262">
    <property type="entry name" value="trpA"/>
    <property type="match status" value="1"/>
</dbReference>
<sequence>MRTQADNRIQQAFDRQAHPLFIPYVTAGDPHPDVTVDLLLTLEEAGADIIELGVPYSDPLADGPVIQNASNRALQHGVTLSKVLEMGKEARLRGVSVPLVLFTYVNPVFRMGIEVLCRRAKAAGFDGMIVPDLPMEENGELLEAAKRHHLAFIPLVAPTSNERMERIVAGARGFVYCVSSLGTTGTRDTFSDDVIPFLRRVRALSAVPTAVGFGVSKREHVEAFAPHVDAVVVGSALVREIQAVGDKLLHPNRERRQAGHAHIRGFVRMLKNG</sequence>
<feature type="active site" description="Proton acceptor" evidence="9">
    <location>
        <position position="62"/>
    </location>
</feature>
<keyword evidence="12" id="KW-1185">Reference proteome</keyword>
<dbReference type="Proteomes" id="UP000188603">
    <property type="component" value="Chromosome"/>
</dbReference>
<dbReference type="Gene3D" id="3.20.20.70">
    <property type="entry name" value="Aldolase class I"/>
    <property type="match status" value="1"/>
</dbReference>
<evidence type="ECO:0000256" key="8">
    <source>
        <dbReference type="ARBA" id="ARBA00049047"/>
    </source>
</evidence>
<evidence type="ECO:0000256" key="3">
    <source>
        <dbReference type="ARBA" id="ARBA00011270"/>
    </source>
</evidence>
<evidence type="ECO:0000256" key="6">
    <source>
        <dbReference type="ARBA" id="ARBA00023141"/>
    </source>
</evidence>
<accession>A0A1U9K9K4</accession>
<dbReference type="InterPro" id="IPR011060">
    <property type="entry name" value="RibuloseP-bd_barrel"/>
</dbReference>
<evidence type="ECO:0000256" key="1">
    <source>
        <dbReference type="ARBA" id="ARBA00003365"/>
    </source>
</evidence>
<evidence type="ECO:0000313" key="11">
    <source>
        <dbReference type="EMBL" id="AQS56708.1"/>
    </source>
</evidence>